<feature type="region of interest" description="Disordered" evidence="1">
    <location>
        <begin position="239"/>
        <end position="338"/>
    </location>
</feature>
<dbReference type="AlphaFoldDB" id="A0AB34J6M8"/>
<dbReference type="InterPro" id="IPR023393">
    <property type="entry name" value="START-like_dom_sf"/>
</dbReference>
<name>A0AB34J6M8_PRYPA</name>
<organism evidence="3 4">
    <name type="scientific">Prymnesium parvum</name>
    <name type="common">Toxic golden alga</name>
    <dbReference type="NCBI Taxonomy" id="97485"/>
    <lineage>
        <taxon>Eukaryota</taxon>
        <taxon>Haptista</taxon>
        <taxon>Haptophyta</taxon>
        <taxon>Prymnesiophyceae</taxon>
        <taxon>Prymnesiales</taxon>
        <taxon>Prymnesiaceae</taxon>
        <taxon>Prymnesium</taxon>
    </lineage>
</organism>
<feature type="compositionally biased region" description="Basic and acidic residues" evidence="1">
    <location>
        <begin position="248"/>
        <end position="258"/>
    </location>
</feature>
<evidence type="ECO:0000313" key="4">
    <source>
        <dbReference type="Proteomes" id="UP001515480"/>
    </source>
</evidence>
<evidence type="ECO:0008006" key="5">
    <source>
        <dbReference type="Google" id="ProtNLM"/>
    </source>
</evidence>
<dbReference type="Proteomes" id="UP001515480">
    <property type="component" value="Unassembled WGS sequence"/>
</dbReference>
<evidence type="ECO:0000256" key="1">
    <source>
        <dbReference type="SAM" id="MobiDB-lite"/>
    </source>
</evidence>
<reference evidence="3 4" key="1">
    <citation type="journal article" date="2024" name="Science">
        <title>Giant polyketide synthase enzymes in the biosynthesis of giant marine polyether toxins.</title>
        <authorList>
            <person name="Fallon T.R."/>
            <person name="Shende V.V."/>
            <person name="Wierzbicki I.H."/>
            <person name="Pendleton A.L."/>
            <person name="Watervoot N.F."/>
            <person name="Auber R.P."/>
            <person name="Gonzalez D.J."/>
            <person name="Wisecaver J.H."/>
            <person name="Moore B.S."/>
        </authorList>
    </citation>
    <scope>NUCLEOTIDE SEQUENCE [LARGE SCALE GENOMIC DNA]</scope>
    <source>
        <strain evidence="3 4">12B1</strain>
    </source>
</reference>
<feature type="compositionally biased region" description="Acidic residues" evidence="1">
    <location>
        <begin position="306"/>
        <end position="317"/>
    </location>
</feature>
<feature type="chain" id="PRO_5044308739" description="START domain-containing protein" evidence="2">
    <location>
        <begin position="17"/>
        <end position="415"/>
    </location>
</feature>
<protein>
    <recommendedName>
        <fullName evidence="5">START domain-containing protein</fullName>
    </recommendedName>
</protein>
<keyword evidence="2" id="KW-0732">Signal</keyword>
<accession>A0AB34J6M8</accession>
<proteinExistence type="predicted"/>
<evidence type="ECO:0000313" key="3">
    <source>
        <dbReference type="EMBL" id="KAL1514947.1"/>
    </source>
</evidence>
<gene>
    <name evidence="3" type="ORF">AB1Y20_004023</name>
</gene>
<feature type="signal peptide" evidence="2">
    <location>
        <begin position="1"/>
        <end position="16"/>
    </location>
</feature>
<keyword evidence="4" id="KW-1185">Reference proteome</keyword>
<dbReference type="EMBL" id="JBGBPQ010000012">
    <property type="protein sequence ID" value="KAL1514947.1"/>
    <property type="molecule type" value="Genomic_DNA"/>
</dbReference>
<dbReference type="SUPFAM" id="SSF55961">
    <property type="entry name" value="Bet v1-like"/>
    <property type="match status" value="1"/>
</dbReference>
<comment type="caution">
    <text evidence="3">The sequence shown here is derived from an EMBL/GenBank/DDBJ whole genome shotgun (WGS) entry which is preliminary data.</text>
</comment>
<evidence type="ECO:0000256" key="2">
    <source>
        <dbReference type="SAM" id="SignalP"/>
    </source>
</evidence>
<sequence>MLRALLASALVVAARGASDSLPHFHRGKFSPYEIGPPSVSLSSSDEQRLAAGEPITQAYVNSDGHSRRLLMVKDICAPADVVMGRILDFDRYKDMVKGCDECERYEMSESNGLKTIKCSYKIHAASMRFHYFMEHTFDPRQHCLTWHLDYRRRSDLDDSVGYWYIQPRGQESCRAFYSCDTKLRTWVPGPVYAIMTKQALKQATVWVDYESVKEWERRKSARRATGLEAVASEWRTKWQQASSNIRRRGNEAKVKLREPFFPPKRQLTETPPASPPAAPEADPTESSPPPPPLMEDAEEAPAKDMPDEDSSEDSDEESSPHAPSPSSRLPFHQRSSKPAFRPPMEAILAASKHCKLAFGARGGARGRLQRTRRITTAADQLRPSRPAPFLPVSMRGSFDRIQSSVLMVAHRLKPQ</sequence>
<dbReference type="Gene3D" id="3.30.530.20">
    <property type="match status" value="1"/>
</dbReference>